<feature type="region of interest" description="Disordered" evidence="1">
    <location>
        <begin position="92"/>
        <end position="119"/>
    </location>
</feature>
<name>A0A0U5CIB4_9MICO</name>
<sequence length="119" mass="13198">MHSETAVAVEVVSPIWPQFRAHLVRLLGGIPRTYKEHARSRLGQESTRIESKYVDGVAEVIDAPDSCPEIISPSRSSKTRYVLEYDDFGGLAAHTPQQLEPQPESTRLATVKPRPSACE</sequence>
<reference evidence="3" key="1">
    <citation type="submission" date="2015-12" db="EMBL/GenBank/DDBJ databases">
        <authorList>
            <person name="Shamseldin A."/>
            <person name="Moawad H."/>
            <person name="Abd El-Rahim W.M."/>
            <person name="Sadowsky M.J."/>
        </authorList>
    </citation>
    <scope>NUCLEOTIDE SEQUENCE [LARGE SCALE GENOMIC DNA]</scope>
    <source>
        <strain evidence="3">JAM AC0309</strain>
    </source>
</reference>
<feature type="compositionally biased region" description="Polar residues" evidence="1">
    <location>
        <begin position="95"/>
        <end position="108"/>
    </location>
</feature>
<proteinExistence type="predicted"/>
<organism evidence="2 3">
    <name type="scientific">Microcella alkaliphila</name>
    <dbReference type="NCBI Taxonomy" id="279828"/>
    <lineage>
        <taxon>Bacteria</taxon>
        <taxon>Bacillati</taxon>
        <taxon>Actinomycetota</taxon>
        <taxon>Actinomycetes</taxon>
        <taxon>Micrococcales</taxon>
        <taxon>Microbacteriaceae</taxon>
        <taxon>Microcella</taxon>
    </lineage>
</organism>
<evidence type="ECO:0000256" key="1">
    <source>
        <dbReference type="SAM" id="MobiDB-lite"/>
    </source>
</evidence>
<evidence type="ECO:0000313" key="2">
    <source>
        <dbReference type="EMBL" id="BAU33522.1"/>
    </source>
</evidence>
<dbReference type="EMBL" id="AP017315">
    <property type="protein sequence ID" value="BAU33522.1"/>
    <property type="molecule type" value="Genomic_DNA"/>
</dbReference>
<evidence type="ECO:0000313" key="3">
    <source>
        <dbReference type="Proteomes" id="UP000218965"/>
    </source>
</evidence>
<reference evidence="2 3" key="2">
    <citation type="submission" date="2016-01" db="EMBL/GenBank/DDBJ databases">
        <title>Microcella alkaliphila JAM AC0309 whole genome shotgun sequence.</title>
        <authorList>
            <person name="Kurata A."/>
            <person name="Hirose Y."/>
            <person name="Kishimoto N."/>
            <person name="Kobayashi T."/>
        </authorList>
    </citation>
    <scope>NUCLEOTIDE SEQUENCE [LARGE SCALE GENOMIC DNA]</scope>
    <source>
        <strain evidence="2 3">JAM AC0309</strain>
    </source>
</reference>
<accession>A0A0U5CIB4</accession>
<protein>
    <submittedName>
        <fullName evidence="2">Phospholipase C (Precursor)</fullName>
    </submittedName>
</protein>
<dbReference type="AlphaFoldDB" id="A0A0U5CIB4"/>
<gene>
    <name evidence="2" type="ORF">MalAC0309_2691</name>
</gene>
<dbReference type="KEGG" id="malk:MalAC0309_2691"/>
<dbReference type="Proteomes" id="UP000218965">
    <property type="component" value="Chromosome"/>
</dbReference>